<accession>A0A2M6YRD4</accession>
<name>A0A2M6YRD4_9BACT</name>
<dbReference type="EMBL" id="PEWZ01000088">
    <property type="protein sequence ID" value="PIU34859.1"/>
    <property type="molecule type" value="Genomic_DNA"/>
</dbReference>
<gene>
    <name evidence="1" type="ORF">COT03_01785</name>
</gene>
<dbReference type="AlphaFoldDB" id="A0A2M6YRD4"/>
<evidence type="ECO:0000313" key="2">
    <source>
        <dbReference type="Proteomes" id="UP000229502"/>
    </source>
</evidence>
<proteinExistence type="predicted"/>
<dbReference type="Proteomes" id="UP000229502">
    <property type="component" value="Unassembled WGS sequence"/>
</dbReference>
<reference evidence="2" key="1">
    <citation type="submission" date="2017-09" db="EMBL/GenBank/DDBJ databases">
        <title>Depth-based differentiation of microbial function through sediment-hosted aquifers and enrichment of novel symbionts in the deep terrestrial subsurface.</title>
        <authorList>
            <person name="Probst A.J."/>
            <person name="Ladd B."/>
            <person name="Jarett J.K."/>
            <person name="Geller-Mcgrath D.E."/>
            <person name="Sieber C.M.K."/>
            <person name="Emerson J.B."/>
            <person name="Anantharaman K."/>
            <person name="Thomas B.C."/>
            <person name="Malmstrom R."/>
            <person name="Stieglmeier M."/>
            <person name="Klingl A."/>
            <person name="Woyke T."/>
            <person name="Ryan C.M."/>
            <person name="Banfield J.F."/>
        </authorList>
    </citation>
    <scope>NUCLEOTIDE SEQUENCE [LARGE SCALE GENOMIC DNA]</scope>
</reference>
<evidence type="ECO:0000313" key="1">
    <source>
        <dbReference type="EMBL" id="PIU34859.1"/>
    </source>
</evidence>
<protein>
    <submittedName>
        <fullName evidence="1">Uncharacterized protein</fullName>
    </submittedName>
</protein>
<organism evidence="1 2">
    <name type="scientific">Candidatus Shapirobacteria bacterium CG07_land_8_20_14_0_80_39_18</name>
    <dbReference type="NCBI Taxonomy" id="1974882"/>
    <lineage>
        <taxon>Bacteria</taxon>
        <taxon>Candidatus Shapironibacteriota</taxon>
    </lineage>
</organism>
<sequence length="73" mass="8474">MAKISNREIRQLIIERIKTLSPGRKISIGKEGDFSKEELIKHIQKGDKIGEKITKVQLSYLRSMKKGIFFNEK</sequence>
<comment type="caution">
    <text evidence="1">The sequence shown here is derived from an EMBL/GenBank/DDBJ whole genome shotgun (WGS) entry which is preliminary data.</text>
</comment>